<dbReference type="InterPro" id="IPR002347">
    <property type="entry name" value="SDR_fam"/>
</dbReference>
<organism evidence="1 2">
    <name type="scientific">Phyllobacterium ifriqiyense</name>
    <dbReference type="NCBI Taxonomy" id="314238"/>
    <lineage>
        <taxon>Bacteria</taxon>
        <taxon>Pseudomonadati</taxon>
        <taxon>Pseudomonadota</taxon>
        <taxon>Alphaproteobacteria</taxon>
        <taxon>Hyphomicrobiales</taxon>
        <taxon>Phyllobacteriaceae</taxon>
        <taxon>Phyllobacterium</taxon>
    </lineage>
</organism>
<dbReference type="EMBL" id="JAUSZT010000002">
    <property type="protein sequence ID" value="MDQ0995944.1"/>
    <property type="molecule type" value="Genomic_DNA"/>
</dbReference>
<proteinExistence type="predicted"/>
<dbReference type="Pfam" id="PF13561">
    <property type="entry name" value="adh_short_C2"/>
    <property type="match status" value="1"/>
</dbReference>
<evidence type="ECO:0000313" key="2">
    <source>
        <dbReference type="Proteomes" id="UP001237780"/>
    </source>
</evidence>
<accession>A0ABU0S5B4</accession>
<keyword evidence="2" id="KW-1185">Reference proteome</keyword>
<name>A0ABU0S5B4_9HYPH</name>
<reference evidence="1 2" key="1">
    <citation type="submission" date="2023-07" db="EMBL/GenBank/DDBJ databases">
        <title>Comparative genomics of wheat-associated soil bacteria to identify genetic determinants of phenazine resistance.</title>
        <authorList>
            <person name="Mouncey N."/>
        </authorList>
    </citation>
    <scope>NUCLEOTIDE SEQUENCE [LARGE SCALE GENOMIC DNA]</scope>
    <source>
        <strain evidence="1 2">W4I11</strain>
    </source>
</reference>
<protein>
    <submittedName>
        <fullName evidence="1">NAD(P)-dependent dehydrogenase (Short-subunit alcohol dehydrogenase family)</fullName>
    </submittedName>
</protein>
<evidence type="ECO:0000313" key="1">
    <source>
        <dbReference type="EMBL" id="MDQ0995944.1"/>
    </source>
</evidence>
<dbReference type="SUPFAM" id="SSF51735">
    <property type="entry name" value="NAD(P)-binding Rossmann-fold domains"/>
    <property type="match status" value="1"/>
</dbReference>
<dbReference type="InterPro" id="IPR036291">
    <property type="entry name" value="NAD(P)-bd_dom_sf"/>
</dbReference>
<dbReference type="Gene3D" id="3.40.50.720">
    <property type="entry name" value="NAD(P)-binding Rossmann-like Domain"/>
    <property type="match status" value="1"/>
</dbReference>
<dbReference type="Proteomes" id="UP001237780">
    <property type="component" value="Unassembled WGS sequence"/>
</dbReference>
<comment type="caution">
    <text evidence="1">The sequence shown here is derived from an EMBL/GenBank/DDBJ whole genome shotgun (WGS) entry which is preliminary data.</text>
</comment>
<sequence>MNLLTEPLAAKQGVRVNAVAPGYVGTELTLKGRSKEEWFGTWMRRTPIGGWASPARSPMPFSFRPTPVYITGTVLTFDGR</sequence>
<gene>
    <name evidence="1" type="ORF">QFZ34_001121</name>
</gene>
<dbReference type="RefSeq" id="WP_307277872.1">
    <property type="nucleotide sequence ID" value="NZ_JAUSZT010000002.1"/>
</dbReference>